<dbReference type="PANTHER" id="PTHR10885:SF0">
    <property type="entry name" value="ISOPENTENYL-DIPHOSPHATE DELTA-ISOMERASE"/>
    <property type="match status" value="1"/>
</dbReference>
<comment type="catalytic activity">
    <reaction evidence="10">
        <text>isopentenyl diphosphate = dimethylallyl diphosphate</text>
        <dbReference type="Rhea" id="RHEA:23284"/>
        <dbReference type="ChEBI" id="CHEBI:57623"/>
        <dbReference type="ChEBI" id="CHEBI:128769"/>
        <dbReference type="EC" id="5.3.3.2"/>
    </reaction>
</comment>
<protein>
    <recommendedName>
        <fullName evidence="3 10">Isopentenyl-diphosphate Delta-isomerase</fullName>
        <shortName evidence="10">IPP isomerase</shortName>
        <ecNumber evidence="3 10">5.3.3.2</ecNumber>
    </recommendedName>
    <alternativeName>
        <fullName evidence="10">IPP:DMAPP isomerase</fullName>
    </alternativeName>
    <alternativeName>
        <fullName evidence="10">Isopentenyl pyrophosphate isomerase</fullName>
    </alternativeName>
</protein>
<evidence type="ECO:0000256" key="9">
    <source>
        <dbReference type="ARBA" id="ARBA00023235"/>
    </source>
</evidence>
<feature type="binding site" evidence="10">
    <location>
        <position position="109"/>
    </location>
    <ligand>
        <name>Mg(2+)</name>
        <dbReference type="ChEBI" id="CHEBI:18420"/>
    </ligand>
</feature>
<evidence type="ECO:0000313" key="13">
    <source>
        <dbReference type="EMBL" id="MFB0833588.1"/>
    </source>
</evidence>
<dbReference type="GO" id="GO:0004452">
    <property type="term" value="F:isopentenyl-diphosphate delta-isomerase activity"/>
    <property type="evidence" value="ECO:0007669"/>
    <property type="project" value="UniProtKB-EC"/>
</dbReference>
<feature type="binding site" evidence="10">
    <location>
        <position position="138"/>
    </location>
    <ligand>
        <name>Mn(2+)</name>
        <dbReference type="ChEBI" id="CHEBI:29035"/>
    </ligand>
</feature>
<evidence type="ECO:0000256" key="2">
    <source>
        <dbReference type="ARBA" id="ARBA00007579"/>
    </source>
</evidence>
<dbReference type="EMBL" id="JBHDLJ010000002">
    <property type="protein sequence ID" value="MFB0833588.1"/>
    <property type="molecule type" value="Genomic_DNA"/>
</dbReference>
<keyword evidence="8 10" id="KW-0414">Isoprene biosynthesis</keyword>
<comment type="caution">
    <text evidence="13">The sequence shown here is derived from an EMBL/GenBank/DDBJ whole genome shotgun (WGS) entry which is preliminary data.</text>
</comment>
<evidence type="ECO:0000256" key="7">
    <source>
        <dbReference type="ARBA" id="ARBA00023211"/>
    </source>
</evidence>
<feature type="active site" evidence="10">
    <location>
        <position position="138"/>
    </location>
</feature>
<feature type="binding site" evidence="10">
    <location>
        <position position="47"/>
    </location>
    <ligand>
        <name>Mn(2+)</name>
        <dbReference type="ChEBI" id="CHEBI:29035"/>
    </ligand>
</feature>
<keyword evidence="5 10" id="KW-0479">Metal-binding</keyword>
<keyword evidence="14" id="KW-1185">Reference proteome</keyword>
<gene>
    <name evidence="10 13" type="primary">idi</name>
    <name evidence="13" type="ORF">ACETWP_03225</name>
</gene>
<comment type="cofactor">
    <cofactor evidence="10">
        <name>Mg(2+)</name>
        <dbReference type="ChEBI" id="CHEBI:18420"/>
    </cofactor>
    <text evidence="10">Binds 1 Mg(2+) ion per subunit. The magnesium ion binds only when substrate is bound.</text>
</comment>
<dbReference type="Pfam" id="PF00293">
    <property type="entry name" value="NUDIX"/>
    <property type="match status" value="1"/>
</dbReference>
<feature type="binding site" evidence="10">
    <location>
        <position position="136"/>
    </location>
    <ligand>
        <name>Mn(2+)</name>
        <dbReference type="ChEBI" id="CHEBI:29035"/>
    </ligand>
</feature>
<keyword evidence="7 10" id="KW-0464">Manganese</keyword>
<comment type="cofactor">
    <cofactor evidence="10">
        <name>Mn(2+)</name>
        <dbReference type="ChEBI" id="CHEBI:29035"/>
    </cofactor>
    <text evidence="10">Binds 1 Mn(2+) ion per subunit.</text>
</comment>
<dbReference type="Proteomes" id="UP001575652">
    <property type="component" value="Unassembled WGS sequence"/>
</dbReference>
<reference evidence="13 14" key="1">
    <citation type="submission" date="2024-09" db="EMBL/GenBank/DDBJ databases">
        <authorList>
            <person name="Salinas-Garcia M.A."/>
            <person name="Prieme A."/>
        </authorList>
    </citation>
    <scope>NUCLEOTIDE SEQUENCE [LARGE SCALE GENOMIC DNA]</scope>
    <source>
        <strain evidence="13 14">DSM 21081</strain>
    </source>
</reference>
<dbReference type="SUPFAM" id="SSF55811">
    <property type="entry name" value="Nudix"/>
    <property type="match status" value="1"/>
</dbReference>
<dbReference type="CDD" id="cd02885">
    <property type="entry name" value="NUDIX_IPP_Isomerase"/>
    <property type="match status" value="1"/>
</dbReference>
<feature type="binding site" evidence="10">
    <location>
        <position position="54"/>
    </location>
    <ligand>
        <name>Mn(2+)</name>
        <dbReference type="ChEBI" id="CHEBI:29035"/>
    </ligand>
</feature>
<keyword evidence="4 10" id="KW-0963">Cytoplasm</keyword>
<feature type="domain" description="Nudix hydrolase" evidence="12">
    <location>
        <begin position="52"/>
        <end position="186"/>
    </location>
</feature>
<evidence type="ECO:0000256" key="1">
    <source>
        <dbReference type="ARBA" id="ARBA00004826"/>
    </source>
</evidence>
<evidence type="ECO:0000256" key="5">
    <source>
        <dbReference type="ARBA" id="ARBA00022723"/>
    </source>
</evidence>
<organism evidence="13 14">
    <name type="scientific">Arthrobacter halodurans</name>
    <dbReference type="NCBI Taxonomy" id="516699"/>
    <lineage>
        <taxon>Bacteria</taxon>
        <taxon>Bacillati</taxon>
        <taxon>Actinomycetota</taxon>
        <taxon>Actinomycetes</taxon>
        <taxon>Micrococcales</taxon>
        <taxon>Micrococcaceae</taxon>
        <taxon>Arthrobacter</taxon>
    </lineage>
</organism>
<dbReference type="EC" id="5.3.3.2" evidence="3 10"/>
<evidence type="ECO:0000256" key="10">
    <source>
        <dbReference type="HAMAP-Rule" id="MF_00202"/>
    </source>
</evidence>
<evidence type="ECO:0000256" key="8">
    <source>
        <dbReference type="ARBA" id="ARBA00023229"/>
    </source>
</evidence>
<feature type="binding site" evidence="10">
    <location>
        <position position="91"/>
    </location>
    <ligand>
        <name>Mn(2+)</name>
        <dbReference type="ChEBI" id="CHEBI:29035"/>
    </ligand>
</feature>
<feature type="region of interest" description="Disordered" evidence="11">
    <location>
        <begin position="1"/>
        <end position="23"/>
    </location>
</feature>
<dbReference type="InterPro" id="IPR015797">
    <property type="entry name" value="NUDIX_hydrolase-like_dom_sf"/>
</dbReference>
<dbReference type="InterPro" id="IPR000086">
    <property type="entry name" value="NUDIX_hydrolase_dom"/>
</dbReference>
<evidence type="ECO:0000256" key="6">
    <source>
        <dbReference type="ARBA" id="ARBA00022842"/>
    </source>
</evidence>
<evidence type="ECO:0000256" key="11">
    <source>
        <dbReference type="SAM" id="MobiDB-lite"/>
    </source>
</evidence>
<dbReference type="PIRSF" id="PIRSF018427">
    <property type="entry name" value="Isopntndiph_ism"/>
    <property type="match status" value="1"/>
</dbReference>
<name>A0ABV4UN93_9MICC</name>
<feature type="active site" evidence="10">
    <location>
        <position position="89"/>
    </location>
</feature>
<evidence type="ECO:0000256" key="4">
    <source>
        <dbReference type="ARBA" id="ARBA00022490"/>
    </source>
</evidence>
<dbReference type="NCBIfam" id="NF002995">
    <property type="entry name" value="PRK03759.1"/>
    <property type="match status" value="1"/>
</dbReference>
<dbReference type="PROSITE" id="PS51462">
    <property type="entry name" value="NUDIX"/>
    <property type="match status" value="1"/>
</dbReference>
<dbReference type="InterPro" id="IPR011876">
    <property type="entry name" value="IsopentenylPP_isomerase_typ1"/>
</dbReference>
<dbReference type="RefSeq" id="WP_373970755.1">
    <property type="nucleotide sequence ID" value="NZ_JBHDLJ010000002.1"/>
</dbReference>
<accession>A0ABV4UN93</accession>
<dbReference type="PANTHER" id="PTHR10885">
    <property type="entry name" value="ISOPENTENYL-DIPHOSPHATE DELTA-ISOMERASE"/>
    <property type="match status" value="1"/>
</dbReference>
<comment type="function">
    <text evidence="10">Catalyzes the 1,3-allylic rearrangement of the homoallylic substrate isopentenyl (IPP) to its highly electrophilic allylic isomer, dimethylallyl diphosphate (DMAPP).</text>
</comment>
<dbReference type="NCBIfam" id="TIGR02150">
    <property type="entry name" value="IPP_isom_1"/>
    <property type="match status" value="1"/>
</dbReference>
<comment type="pathway">
    <text evidence="1 10">Isoprenoid biosynthesis; dimethylallyl diphosphate biosynthesis; dimethylallyl diphosphate from isopentenyl diphosphate: step 1/1.</text>
</comment>
<dbReference type="InterPro" id="IPR056375">
    <property type="entry name" value="Idi_bact"/>
</dbReference>
<evidence type="ECO:0000259" key="12">
    <source>
        <dbReference type="PROSITE" id="PS51462"/>
    </source>
</evidence>
<dbReference type="HAMAP" id="MF_00202">
    <property type="entry name" value="Idi"/>
    <property type="match status" value="1"/>
</dbReference>
<comment type="subcellular location">
    <subcellularLocation>
        <location evidence="10">Cytoplasm</location>
    </subcellularLocation>
</comment>
<keyword evidence="9 10" id="KW-0413">Isomerase</keyword>
<sequence>MTERLNAPAADGTPSGAGDAEGSAVESVVLLDDVFRPVGTAPKATVHTKDTPLHLAFSCHIFDAEGRVLVTRRALSKATWPGVWTNSVCGHPGPGEDMDEAVRRRVRQELGLELGTLEMVLPEFTYRAVDASGIVEHEYCPVYTARAASEPRPLDSEVAEFQWARPEDVRTAALAAPWAFSPWMVWQIEEFDTHGVPYRGPGA</sequence>
<evidence type="ECO:0000313" key="14">
    <source>
        <dbReference type="Proteomes" id="UP001575652"/>
    </source>
</evidence>
<dbReference type="Gene3D" id="3.90.79.10">
    <property type="entry name" value="Nucleoside Triphosphate Pyrophosphohydrolase"/>
    <property type="match status" value="1"/>
</dbReference>
<keyword evidence="6 10" id="KW-0460">Magnesium</keyword>
<evidence type="ECO:0000256" key="3">
    <source>
        <dbReference type="ARBA" id="ARBA00012057"/>
    </source>
</evidence>
<proteinExistence type="inferred from homology"/>
<comment type="similarity">
    <text evidence="2 10">Belongs to the IPP isomerase type 1 family.</text>
</comment>